<evidence type="ECO:0000256" key="6">
    <source>
        <dbReference type="RuleBase" id="RU365089"/>
    </source>
</evidence>
<gene>
    <name evidence="7" type="ORF">EWH08_00135</name>
</gene>
<dbReference type="Proteomes" id="UP000292734">
    <property type="component" value="Unassembled WGS sequence"/>
</dbReference>
<dbReference type="EMBL" id="SEOM01000001">
    <property type="protein sequence ID" value="RYM02970.1"/>
    <property type="molecule type" value="Genomic_DNA"/>
</dbReference>
<dbReference type="GO" id="GO:0006313">
    <property type="term" value="P:DNA transposition"/>
    <property type="evidence" value="ECO:0007669"/>
    <property type="project" value="UniProtKB-UniRule"/>
</dbReference>
<dbReference type="GO" id="GO:0003677">
    <property type="term" value="F:DNA binding"/>
    <property type="evidence" value="ECO:0007669"/>
    <property type="project" value="UniProtKB-UniRule"/>
</dbReference>
<dbReference type="Pfam" id="PF00872">
    <property type="entry name" value="Transposase_mut"/>
    <property type="match status" value="1"/>
</dbReference>
<dbReference type="PANTHER" id="PTHR33217:SF7">
    <property type="entry name" value="TRANSPOSASE FOR INSERTION SEQUENCE ELEMENT IS1081"/>
    <property type="match status" value="1"/>
</dbReference>
<evidence type="ECO:0000256" key="5">
    <source>
        <dbReference type="ARBA" id="ARBA00023172"/>
    </source>
</evidence>
<evidence type="ECO:0000256" key="2">
    <source>
        <dbReference type="ARBA" id="ARBA00010961"/>
    </source>
</evidence>
<comment type="similarity">
    <text evidence="2 6">Belongs to the transposase mutator family.</text>
</comment>
<comment type="function">
    <text evidence="1 6">Required for the transposition of the insertion element.</text>
</comment>
<dbReference type="RefSeq" id="WP_129965274.1">
    <property type="nucleotide sequence ID" value="NZ_JACBZE010000001.1"/>
</dbReference>
<name>A0A4Q4JB92_9SPHN</name>
<dbReference type="PANTHER" id="PTHR33217">
    <property type="entry name" value="TRANSPOSASE FOR INSERTION SEQUENCE ELEMENT IS1081"/>
    <property type="match status" value="1"/>
</dbReference>
<keyword evidence="3 6" id="KW-0815">Transposition</keyword>
<evidence type="ECO:0000256" key="1">
    <source>
        <dbReference type="ARBA" id="ARBA00002190"/>
    </source>
</evidence>
<evidence type="ECO:0000256" key="3">
    <source>
        <dbReference type="ARBA" id="ARBA00022578"/>
    </source>
</evidence>
<dbReference type="InterPro" id="IPR001207">
    <property type="entry name" value="Transposase_mutator"/>
</dbReference>
<proteinExistence type="inferred from homology"/>
<evidence type="ECO:0000313" key="8">
    <source>
        <dbReference type="Proteomes" id="UP000292734"/>
    </source>
</evidence>
<keyword evidence="4 6" id="KW-0238">DNA-binding</keyword>
<evidence type="ECO:0000313" key="7">
    <source>
        <dbReference type="EMBL" id="RYM02970.1"/>
    </source>
</evidence>
<keyword evidence="5 6" id="KW-0233">DNA recombination</keyword>
<keyword evidence="6" id="KW-0814">Transposable element</keyword>
<dbReference type="GO" id="GO:0004803">
    <property type="term" value="F:transposase activity"/>
    <property type="evidence" value="ECO:0007669"/>
    <property type="project" value="UniProtKB-UniRule"/>
</dbReference>
<organism evidence="7 8">
    <name type="scientific">Sphingobium indicum</name>
    <dbReference type="NCBI Taxonomy" id="332055"/>
    <lineage>
        <taxon>Bacteria</taxon>
        <taxon>Pseudomonadati</taxon>
        <taxon>Pseudomonadota</taxon>
        <taxon>Alphaproteobacteria</taxon>
        <taxon>Sphingomonadales</taxon>
        <taxon>Sphingomonadaceae</taxon>
        <taxon>Sphingobium</taxon>
    </lineage>
</organism>
<protein>
    <recommendedName>
        <fullName evidence="6">Mutator family transposase</fullName>
    </recommendedName>
</protein>
<accession>A0A4Q4JB92</accession>
<evidence type="ECO:0000256" key="4">
    <source>
        <dbReference type="ARBA" id="ARBA00023125"/>
    </source>
</evidence>
<reference evidence="7 8" key="1">
    <citation type="submission" date="2019-02" db="EMBL/GenBank/DDBJ databases">
        <authorList>
            <person name="Feng G."/>
        </authorList>
    </citation>
    <scope>NUCLEOTIDE SEQUENCE [LARGE SCALE GENOMIC DNA]</scope>
    <source>
        <strain evidence="7 8">DSM 26779</strain>
    </source>
</reference>
<dbReference type="AlphaFoldDB" id="A0A4Q4JB92"/>
<sequence length="400" mass="44781">MTDSMMDLRTLVEKTPDADILREMISFAAERLMEMEVGGLTGAGHGEKSAARLVQRNGYRERDWQTRAGTVELRIPRLRKGSYFPGFLEPRRMAERALTAVIQEAYVHGISTRSVDDLVKALGRDGISKSQVSRLCEELDERVKTFLERPIEGDWPYLWIDATYVKVRQNGRIVSVAVIIAVGVNSDGRREVLGMDIGPSEAEPFWTAFLRKLTRRGLRGVKLVISDAHEGIKAAVSKLLCATRQRCRVHFMRNALAHAGKSGRRVVSAFIATAFAQETAEAASQQWRSVADQMRPKLPKLAVLMDEAEPDVLAYMTFPKEHRLKLHSTNPIERLNGEIKRRTEVVGIFPNEAAITRLIGAILMEQSDEWAVQRARYMTLETMAPVSDNPIVMLSAVPGA</sequence>
<dbReference type="NCBIfam" id="NF033543">
    <property type="entry name" value="transpos_IS256"/>
    <property type="match status" value="1"/>
</dbReference>
<comment type="caution">
    <text evidence="7">The sequence shown here is derived from an EMBL/GenBank/DDBJ whole genome shotgun (WGS) entry which is preliminary data.</text>
</comment>